<dbReference type="Gene3D" id="3.40.30.10">
    <property type="entry name" value="Glutaredoxin"/>
    <property type="match status" value="2"/>
</dbReference>
<reference evidence="4 5" key="1">
    <citation type="journal article" date="2017" name="BMC Genomics">
        <title>Whole-genome assembly of Babesia ovata and comparative genomics between closely related pathogens.</title>
        <authorList>
            <person name="Yamagishi J."/>
            <person name="Asada M."/>
            <person name="Hakimi H."/>
            <person name="Tanaka T.Q."/>
            <person name="Sugimoto C."/>
            <person name="Kawazu S."/>
        </authorList>
    </citation>
    <scope>NUCLEOTIDE SEQUENCE [LARGE SCALE GENOMIC DNA]</scope>
    <source>
        <strain evidence="4 5">Miyake</strain>
    </source>
</reference>
<dbReference type="AlphaFoldDB" id="A0A2H6KBW1"/>
<dbReference type="GO" id="GO:0015035">
    <property type="term" value="F:protein-disulfide reductase activity"/>
    <property type="evidence" value="ECO:0007669"/>
    <property type="project" value="TreeGrafter"/>
</dbReference>
<dbReference type="VEuPathDB" id="PiroplasmaDB:BOVATA_019740"/>
<accession>A0A2H6KBW1</accession>
<feature type="domain" description="Thioredoxin" evidence="3">
    <location>
        <begin position="19"/>
        <end position="135"/>
    </location>
</feature>
<dbReference type="OrthoDB" id="2121326at2759"/>
<feature type="signal peptide" evidence="2">
    <location>
        <begin position="1"/>
        <end position="21"/>
    </location>
</feature>
<dbReference type="InterPro" id="IPR017937">
    <property type="entry name" value="Thioredoxin_CS"/>
</dbReference>
<dbReference type="Proteomes" id="UP000236319">
    <property type="component" value="Unassembled WGS sequence"/>
</dbReference>
<dbReference type="GO" id="GO:0034976">
    <property type="term" value="P:response to endoplasmic reticulum stress"/>
    <property type="evidence" value="ECO:0007669"/>
    <property type="project" value="TreeGrafter"/>
</dbReference>
<comment type="caution">
    <text evidence="4">The sequence shown here is derived from an EMBL/GenBank/DDBJ whole genome shotgun (WGS) entry which is preliminary data.</text>
</comment>
<keyword evidence="4" id="KW-0413">Isomerase</keyword>
<keyword evidence="2" id="KW-0732">Signal</keyword>
<proteinExistence type="predicted"/>
<dbReference type="GeneID" id="39874251"/>
<feature type="region of interest" description="Disordered" evidence="1">
    <location>
        <begin position="430"/>
        <end position="462"/>
    </location>
</feature>
<evidence type="ECO:0000256" key="2">
    <source>
        <dbReference type="SAM" id="SignalP"/>
    </source>
</evidence>
<dbReference type="Pfam" id="PF00085">
    <property type="entry name" value="Thioredoxin"/>
    <property type="match status" value="2"/>
</dbReference>
<dbReference type="GO" id="GO:0016853">
    <property type="term" value="F:isomerase activity"/>
    <property type="evidence" value="ECO:0007669"/>
    <property type="project" value="UniProtKB-KW"/>
</dbReference>
<dbReference type="PROSITE" id="PS00194">
    <property type="entry name" value="THIOREDOXIN_1"/>
    <property type="match status" value="1"/>
</dbReference>
<organism evidence="4 5">
    <name type="scientific">Babesia ovata</name>
    <dbReference type="NCBI Taxonomy" id="189622"/>
    <lineage>
        <taxon>Eukaryota</taxon>
        <taxon>Sar</taxon>
        <taxon>Alveolata</taxon>
        <taxon>Apicomplexa</taxon>
        <taxon>Aconoidasida</taxon>
        <taxon>Piroplasmida</taxon>
        <taxon>Babesiidae</taxon>
        <taxon>Babesia</taxon>
    </lineage>
</organism>
<dbReference type="RefSeq" id="XP_028866724.1">
    <property type="nucleotide sequence ID" value="XM_029010891.1"/>
</dbReference>
<sequence length="921" mass="99651">MTWFASLYTLALSCCIVTVRCALYGPSSPVKTVDPSSFDDVLRTEGVSLVEFYSEPCAACTSFAKDFEAAATATKDVVGVYAVNDASVSRRYNVRSFPTLKVFLGKGSSEQPTAVEYTGALNVADVVTFTMKHLNKHVKAKVPAPPRSETKPPSGRVVSLNESEFNSRVLNDTYNQWLIMFFAPWCGHCKALEPEWRRMATIADRVTVGSVDATVNSALAQRYGVKGYPTIVLLPQGPKGPSKAIAYNGARKAEDILAFAKRHYRNMGPPVHVNTFDDLKQRCSGPLCLLFFLPEEGLQANMDIISKVMEKNSTLPFQFCYILVAAGSHPQWERALGVSSFPSALGLNLSKNVFSTMRKEKLTFTKSLHLRRSINCGKPPYIGLFSSLLPLNGGRGLVGDVVAHPADLRDVVGDPLGDGGEAFHVDVPGEFGGDEVDGHDDADDNDHSVNPGGVPQTRATGVGEEDTCALRHLVNESPGLKLLEHVPVGLPGDFDMLRDQFAENTRTKTWSREWVPLEGCLREAEEFAEVPDLLLKQQAHRLDEFEFQVFWETTDVVVGFDGQLAPPVKLRFEDIGVDGSLQQQAVVVVEAEFSHGPLELLDVNPTNHLTLLLGVDYTLELPEEHGRRVANGELDAGNLGLQPVVALLSFLVPHQPSVDHDTVEPLADSLVHNGRTDSAVHTTGKSSNNELVTTALLDDILFSLLVVAFHIPGLGAFAHIVAELLHDAVGLVTLNVLRVEAEAPDTGGGVEQTSNVALSVLHRDTETGRNSLDLIKVAAVGDEAVVACEDAVNAGVNSNLLPLVLRLLGTQVADFASEGNGHSIHGMAQGNNRDLVFGTHLKDFGVNFHGFRVSNAFGASTEYHTSGQASGKGFDGLLDGEELAGDSQTAEEADHGARLVASQVEYEDEILLLFHCVYYCN</sequence>
<evidence type="ECO:0000313" key="4">
    <source>
        <dbReference type="EMBL" id="GBE60481.1"/>
    </source>
</evidence>
<feature type="domain" description="Thioredoxin" evidence="3">
    <location>
        <begin position="138"/>
        <end position="265"/>
    </location>
</feature>
<dbReference type="EMBL" id="BDSA01000002">
    <property type="protein sequence ID" value="GBE60481.1"/>
    <property type="molecule type" value="Genomic_DNA"/>
</dbReference>
<dbReference type="GO" id="GO:0005788">
    <property type="term" value="C:endoplasmic reticulum lumen"/>
    <property type="evidence" value="ECO:0007669"/>
    <property type="project" value="TreeGrafter"/>
</dbReference>
<protein>
    <submittedName>
        <fullName evidence="4">Disulfide isomerase-related protein</fullName>
    </submittedName>
</protein>
<dbReference type="SUPFAM" id="SSF52833">
    <property type="entry name" value="Thioredoxin-like"/>
    <property type="match status" value="2"/>
</dbReference>
<feature type="chain" id="PRO_5014170554" evidence="2">
    <location>
        <begin position="22"/>
        <end position="921"/>
    </location>
</feature>
<keyword evidence="5" id="KW-1185">Reference proteome</keyword>
<evidence type="ECO:0000256" key="1">
    <source>
        <dbReference type="SAM" id="MobiDB-lite"/>
    </source>
</evidence>
<evidence type="ECO:0000259" key="3">
    <source>
        <dbReference type="PROSITE" id="PS51352"/>
    </source>
</evidence>
<name>A0A2H6KBW1_9APIC</name>
<dbReference type="PANTHER" id="PTHR45815:SF3">
    <property type="entry name" value="PROTEIN DISULFIDE-ISOMERASE A6"/>
    <property type="match status" value="1"/>
</dbReference>
<feature type="compositionally biased region" description="Acidic residues" evidence="1">
    <location>
        <begin position="432"/>
        <end position="444"/>
    </location>
</feature>
<dbReference type="PROSITE" id="PS51352">
    <property type="entry name" value="THIOREDOXIN_2"/>
    <property type="match status" value="2"/>
</dbReference>
<gene>
    <name evidence="4" type="ORF">BOVATA_019740</name>
</gene>
<dbReference type="InterPro" id="IPR013766">
    <property type="entry name" value="Thioredoxin_domain"/>
</dbReference>
<dbReference type="PANTHER" id="PTHR45815">
    <property type="entry name" value="PROTEIN DISULFIDE-ISOMERASE A6"/>
    <property type="match status" value="1"/>
</dbReference>
<dbReference type="InterPro" id="IPR036249">
    <property type="entry name" value="Thioredoxin-like_sf"/>
</dbReference>
<evidence type="ECO:0000313" key="5">
    <source>
        <dbReference type="Proteomes" id="UP000236319"/>
    </source>
</evidence>